<dbReference type="GeneID" id="26303062"/>
<dbReference type="RefSeq" id="XP_014657771.1">
    <property type="nucleotide sequence ID" value="XM_014802285.1"/>
</dbReference>
<dbReference type="Proteomes" id="UP000053758">
    <property type="component" value="Unassembled WGS sequence"/>
</dbReference>
<protein>
    <submittedName>
        <fullName evidence="1">Uncharacterized protein</fullName>
    </submittedName>
</protein>
<evidence type="ECO:0000313" key="2">
    <source>
        <dbReference type="Proteomes" id="UP000053758"/>
    </source>
</evidence>
<accession>A0A081CBT5</accession>
<dbReference type="AlphaFoldDB" id="A0A081CBT5"/>
<organism evidence="1 2">
    <name type="scientific">Pseudozyma antarctica</name>
    <name type="common">Yeast</name>
    <name type="synonym">Candida antarctica</name>
    <dbReference type="NCBI Taxonomy" id="84753"/>
    <lineage>
        <taxon>Eukaryota</taxon>
        <taxon>Fungi</taxon>
        <taxon>Dikarya</taxon>
        <taxon>Basidiomycota</taxon>
        <taxon>Ustilaginomycotina</taxon>
        <taxon>Ustilaginomycetes</taxon>
        <taxon>Ustilaginales</taxon>
        <taxon>Ustilaginaceae</taxon>
        <taxon>Moesziomyces</taxon>
    </lineage>
</organism>
<dbReference type="OrthoDB" id="2555653at2759"/>
<dbReference type="EMBL" id="DF830071">
    <property type="protein sequence ID" value="GAK64131.1"/>
    <property type="molecule type" value="Genomic_DNA"/>
</dbReference>
<evidence type="ECO:0000313" key="1">
    <source>
        <dbReference type="EMBL" id="GAK64131.1"/>
    </source>
</evidence>
<reference evidence="2" key="1">
    <citation type="journal article" date="2014" name="Genome Announc.">
        <title>Draft Genome Sequence of the Yeast Pseudozyma antarctica Type Strain JCM10317, a Producer of the Glycolipid Biosurfactants, Mannosylerythritol Lipids.</title>
        <authorList>
            <person name="Saika A."/>
            <person name="Koike H."/>
            <person name="Hori T."/>
            <person name="Fukuoka T."/>
            <person name="Sato S."/>
            <person name="Habe H."/>
            <person name="Kitamoto D."/>
            <person name="Morita T."/>
        </authorList>
    </citation>
    <scope>NUCLEOTIDE SEQUENCE [LARGE SCALE GENOMIC DNA]</scope>
    <source>
        <strain evidence="2">JCM 10317</strain>
    </source>
</reference>
<proteinExistence type="predicted"/>
<dbReference type="HOGENOM" id="CLU_866531_0_0_1"/>
<keyword evidence="2" id="KW-1185">Reference proteome</keyword>
<gene>
    <name evidence="1" type="ORF">PAN0_004c2340</name>
</gene>
<sequence>MLTSQLAIWLSALLVLAAPSTLAQSTPSPADLAAQYSASLASDTMQAQGQATPPLPASSSFWDNLGRHWTEADSTKQTLMAIFLICQLIGLFWFIKGSLDKIFGRRAEYRNQRTKRFARRAAVAAAGGLSKSGIPLSHQRPLYRPDNKPQLPPRPSQDHPLLRASSSSSSSSSNTPAQAQFQTTPAGDIVLPSWTDAGPTPLRVIVEEPEYELSPINSPATSRPHSPAYPQHPAPSPDSPNYSWAFRSAPTRDNASLRLRERGDYAAFPSPIDRSSTPDTRLEDVKRPFNRPVYAAEPFSAQPSSNPSDFPMHSPSSSFSPA</sequence>
<name>A0A081CBT5_PSEA2</name>